<evidence type="ECO:0000313" key="2">
    <source>
        <dbReference type="EMBL" id="GKV07686.1"/>
    </source>
</evidence>
<name>A0AAV5J4V0_9ROSI</name>
<feature type="region of interest" description="Disordered" evidence="1">
    <location>
        <begin position="1"/>
        <end position="80"/>
    </location>
</feature>
<comment type="caution">
    <text evidence="2">The sequence shown here is derived from an EMBL/GenBank/DDBJ whole genome shotgun (WGS) entry which is preliminary data.</text>
</comment>
<reference evidence="2 3" key="1">
    <citation type="journal article" date="2021" name="Commun. Biol.">
        <title>The genome of Shorea leprosula (Dipterocarpaceae) highlights the ecological relevance of drought in aseasonal tropical rainforests.</title>
        <authorList>
            <person name="Ng K.K.S."/>
            <person name="Kobayashi M.J."/>
            <person name="Fawcett J.A."/>
            <person name="Hatakeyama M."/>
            <person name="Paape T."/>
            <person name="Ng C.H."/>
            <person name="Ang C.C."/>
            <person name="Tnah L.H."/>
            <person name="Lee C.T."/>
            <person name="Nishiyama T."/>
            <person name="Sese J."/>
            <person name="O'Brien M.J."/>
            <person name="Copetti D."/>
            <person name="Mohd Noor M.I."/>
            <person name="Ong R.C."/>
            <person name="Putra M."/>
            <person name="Sireger I.Z."/>
            <person name="Indrioko S."/>
            <person name="Kosugi Y."/>
            <person name="Izuno A."/>
            <person name="Isagi Y."/>
            <person name="Lee S.L."/>
            <person name="Shimizu K.K."/>
        </authorList>
    </citation>
    <scope>NUCLEOTIDE SEQUENCE [LARGE SCALE GENOMIC DNA]</scope>
    <source>
        <strain evidence="2">214</strain>
    </source>
</reference>
<proteinExistence type="predicted"/>
<evidence type="ECO:0000256" key="1">
    <source>
        <dbReference type="SAM" id="MobiDB-lite"/>
    </source>
</evidence>
<evidence type="ECO:0000313" key="3">
    <source>
        <dbReference type="Proteomes" id="UP001054252"/>
    </source>
</evidence>
<gene>
    <name evidence="2" type="ORF">SLEP1_g19429</name>
</gene>
<dbReference type="Proteomes" id="UP001054252">
    <property type="component" value="Unassembled WGS sequence"/>
</dbReference>
<protein>
    <submittedName>
        <fullName evidence="2">Uncharacterized protein</fullName>
    </submittedName>
</protein>
<dbReference type="EMBL" id="BPVZ01000028">
    <property type="protein sequence ID" value="GKV07686.1"/>
    <property type="molecule type" value="Genomic_DNA"/>
</dbReference>
<accession>A0AAV5J4V0</accession>
<dbReference type="AlphaFoldDB" id="A0AAV5J4V0"/>
<keyword evidence="3" id="KW-1185">Reference proteome</keyword>
<sequence length="80" mass="8743">MDTLLGSQALRHQLSADSGEPPNFSPEQLQWNHGIGPESDRDSAPTDAGRAAGFQYLKLKRPPSTKSLSSLNRSCTRHKP</sequence>
<feature type="compositionally biased region" description="Polar residues" evidence="1">
    <location>
        <begin position="64"/>
        <end position="74"/>
    </location>
</feature>
<organism evidence="2 3">
    <name type="scientific">Rubroshorea leprosula</name>
    <dbReference type="NCBI Taxonomy" id="152421"/>
    <lineage>
        <taxon>Eukaryota</taxon>
        <taxon>Viridiplantae</taxon>
        <taxon>Streptophyta</taxon>
        <taxon>Embryophyta</taxon>
        <taxon>Tracheophyta</taxon>
        <taxon>Spermatophyta</taxon>
        <taxon>Magnoliopsida</taxon>
        <taxon>eudicotyledons</taxon>
        <taxon>Gunneridae</taxon>
        <taxon>Pentapetalae</taxon>
        <taxon>rosids</taxon>
        <taxon>malvids</taxon>
        <taxon>Malvales</taxon>
        <taxon>Dipterocarpaceae</taxon>
        <taxon>Rubroshorea</taxon>
    </lineage>
</organism>